<dbReference type="AlphaFoldDB" id="A0A6J4PYU4"/>
<gene>
    <name evidence="1" type="ORF">AVDCRST_MAG51-2337</name>
</gene>
<protein>
    <submittedName>
        <fullName evidence="1">Uncharacterized protein</fullName>
    </submittedName>
</protein>
<feature type="non-terminal residue" evidence="1">
    <location>
        <position position="1"/>
    </location>
</feature>
<feature type="non-terminal residue" evidence="1">
    <location>
        <position position="29"/>
    </location>
</feature>
<organism evidence="1">
    <name type="scientific">uncultured Ramlibacter sp</name>
    <dbReference type="NCBI Taxonomy" id="260755"/>
    <lineage>
        <taxon>Bacteria</taxon>
        <taxon>Pseudomonadati</taxon>
        <taxon>Pseudomonadota</taxon>
        <taxon>Betaproteobacteria</taxon>
        <taxon>Burkholderiales</taxon>
        <taxon>Comamonadaceae</taxon>
        <taxon>Ramlibacter</taxon>
        <taxon>environmental samples</taxon>
    </lineage>
</organism>
<evidence type="ECO:0000313" key="1">
    <source>
        <dbReference type="EMBL" id="CAA9426013.1"/>
    </source>
</evidence>
<proteinExistence type="predicted"/>
<sequence length="29" mass="3186">RRPEAPTSGAAASCSTNAKRWMRPCNPLR</sequence>
<reference evidence="1" key="1">
    <citation type="submission" date="2020-02" db="EMBL/GenBank/DDBJ databases">
        <authorList>
            <person name="Meier V. D."/>
        </authorList>
    </citation>
    <scope>NUCLEOTIDE SEQUENCE</scope>
    <source>
        <strain evidence="1">AVDCRST_MAG51</strain>
    </source>
</reference>
<dbReference type="EMBL" id="CADCUX010000495">
    <property type="protein sequence ID" value="CAA9426013.1"/>
    <property type="molecule type" value="Genomic_DNA"/>
</dbReference>
<name>A0A6J4PYU4_9BURK</name>
<accession>A0A6J4PYU4</accession>